<dbReference type="Pfam" id="PF02878">
    <property type="entry name" value="PGM_PMM_I"/>
    <property type="match status" value="1"/>
</dbReference>
<dbReference type="InterPro" id="IPR005843">
    <property type="entry name" value="A-D-PHexomutase_C"/>
</dbReference>
<evidence type="ECO:0000256" key="4">
    <source>
        <dbReference type="ARBA" id="ARBA00012728"/>
    </source>
</evidence>
<dbReference type="EC" id="5.4.2.2" evidence="4"/>
<dbReference type="Gene3D" id="3.40.120.10">
    <property type="entry name" value="Alpha-D-Glucose-1,6-Bisphosphate, subunit A, domain 3"/>
    <property type="match status" value="3"/>
</dbReference>
<dbReference type="SUPFAM" id="SSF53738">
    <property type="entry name" value="Phosphoglucomutase, first 3 domains"/>
    <property type="match status" value="3"/>
</dbReference>
<dbReference type="STRING" id="1527444.ucyna2_00866"/>
<dbReference type="Gene3D" id="3.30.310.50">
    <property type="entry name" value="Alpha-D-phosphohexomutase, C-terminal domain"/>
    <property type="match status" value="1"/>
</dbReference>
<feature type="domain" description="Alpha-D-phosphohexomutase alpha/beta/alpha" evidence="12">
    <location>
        <begin position="162"/>
        <end position="269"/>
    </location>
</feature>
<evidence type="ECO:0000259" key="10">
    <source>
        <dbReference type="Pfam" id="PF00408"/>
    </source>
</evidence>
<dbReference type="CDD" id="cd05800">
    <property type="entry name" value="PGM_like2"/>
    <property type="match status" value="1"/>
</dbReference>
<dbReference type="GO" id="GO:0005975">
    <property type="term" value="P:carbohydrate metabolic process"/>
    <property type="evidence" value="ECO:0007669"/>
    <property type="project" value="InterPro"/>
</dbReference>
<dbReference type="InterPro" id="IPR005845">
    <property type="entry name" value="A-D-PHexomutase_a/b/a-II"/>
</dbReference>
<organism evidence="14 15">
    <name type="scientific">Candidatus Atelocyanobacterium thalassa isolate SIO64986</name>
    <dbReference type="NCBI Taxonomy" id="1527444"/>
    <lineage>
        <taxon>Bacteria</taxon>
        <taxon>Bacillati</taxon>
        <taxon>Cyanobacteriota</taxon>
        <taxon>Cyanophyceae</taxon>
        <taxon>Oscillatoriophycideae</taxon>
        <taxon>Chroococcales</taxon>
        <taxon>Aphanothecaceae</taxon>
        <taxon>Candidatus Atelocyanobacterium</taxon>
        <taxon>Candidatus Atelocyanobacterium thalassae</taxon>
    </lineage>
</organism>
<dbReference type="PATRIC" id="fig|1527444.3.peg.822"/>
<reference evidence="14 15" key="1">
    <citation type="submission" date="2014-08" db="EMBL/GenBank/DDBJ databases">
        <title>Comparative genomics reveals surprising divergence of two closely related strains of uncultivated UCYN-A cyanobacteria.</title>
        <authorList>
            <person name="Bombar D."/>
            <person name="Heller P."/>
            <person name="Sanchez-Baracaldo P."/>
            <person name="Carter B.J."/>
            <person name="Zert J.P."/>
        </authorList>
    </citation>
    <scope>NUCLEOTIDE SEQUENCE [LARGE SCALE GENOMIC DNA]</scope>
</reference>
<dbReference type="InterPro" id="IPR036900">
    <property type="entry name" value="A-D-PHexomutase_C_sf"/>
</dbReference>
<evidence type="ECO:0000256" key="8">
    <source>
        <dbReference type="ARBA" id="ARBA00023235"/>
    </source>
</evidence>
<dbReference type="InterPro" id="IPR016055">
    <property type="entry name" value="A-D-PHexomutase_a/b/a-I/II/III"/>
</dbReference>
<dbReference type="GO" id="GO:0005829">
    <property type="term" value="C:cytosol"/>
    <property type="evidence" value="ECO:0007669"/>
    <property type="project" value="TreeGrafter"/>
</dbReference>
<dbReference type="Proteomes" id="UP000028922">
    <property type="component" value="Unassembled WGS sequence"/>
</dbReference>
<sequence length="480" mass="53165">MTFKQNPIEFGTDGWRGVIAADFTFERVIMLAPIAAQVLLNNYGTISNNHTIIVGYDRRFLAEEFAKAAADSLVEAGFSVALSQAYAPTPAFSWAVKSQNALGAIILTASHNPGKYLGVKIKGAFGGSVSSEITQQIENLLYSVPKFSKKLGTLSFFDPWKSYSQELKSKVDIEKIQKAIKNQKLTVFADVMYGAAANGLERLLECPIQEINSHRDPLFGGHAPEPLPCNLTELSTTVKKFNTGKNCSLSIGLVFDGDGDRIAAVDKQGNFLSSQVLLPILIDHLVIHKGLKGEIIKTVSSSDLISRLADLYNLPIFETPIGYKYIADRMLGGNVLIGGEESGGIGYGIHIPERDALLSALYLLEAIVQSGDDLGEYYLKLQKKVNFFNAYNRIDLPLSSFDMRSKLIKYLETKSFKKIANKNVLRCDKQDGYKYSLEDQSWLLIRFSGTEPILRLYCESLTLEKVSNILEWIKNWASSI</sequence>
<protein>
    <recommendedName>
        <fullName evidence="4">phosphoglucomutase (alpha-D-glucose-1,6-bisphosphate-dependent)</fullName>
        <ecNumber evidence="4">5.4.2.2</ecNumber>
    </recommendedName>
</protein>
<keyword evidence="7 9" id="KW-0460">Magnesium</keyword>
<dbReference type="PANTHER" id="PTHR22573:SF2">
    <property type="entry name" value="PHOSPHOGLUCOMUTASE"/>
    <property type="match status" value="1"/>
</dbReference>
<keyword evidence="6 9" id="KW-0479">Metal-binding</keyword>
<dbReference type="Pfam" id="PF02880">
    <property type="entry name" value="PGM_PMM_III"/>
    <property type="match status" value="1"/>
</dbReference>
<evidence type="ECO:0000313" key="14">
    <source>
        <dbReference type="EMBL" id="KFF41342.1"/>
    </source>
</evidence>
<dbReference type="AlphaFoldDB" id="A0A086CGM8"/>
<feature type="domain" description="Alpha-D-phosphohexomutase alpha/beta/alpha" evidence="11">
    <location>
        <begin position="9"/>
        <end position="141"/>
    </location>
</feature>
<comment type="similarity">
    <text evidence="3 9">Belongs to the phosphohexose mutase family.</text>
</comment>
<evidence type="ECO:0000256" key="6">
    <source>
        <dbReference type="ARBA" id="ARBA00022723"/>
    </source>
</evidence>
<evidence type="ECO:0000256" key="5">
    <source>
        <dbReference type="ARBA" id="ARBA00022553"/>
    </source>
</evidence>
<dbReference type="Pfam" id="PF00408">
    <property type="entry name" value="PGM_PMM_IV"/>
    <property type="match status" value="1"/>
</dbReference>
<feature type="domain" description="Alpha-D-phosphohexomutase alpha/beta/alpha" evidence="13">
    <location>
        <begin position="277"/>
        <end position="381"/>
    </location>
</feature>
<dbReference type="GO" id="GO:0004614">
    <property type="term" value="F:phosphoglucomutase activity"/>
    <property type="evidence" value="ECO:0007669"/>
    <property type="project" value="UniProtKB-EC"/>
</dbReference>
<evidence type="ECO:0000259" key="11">
    <source>
        <dbReference type="Pfam" id="PF02878"/>
    </source>
</evidence>
<name>A0A086CGM8_9CHRO</name>
<keyword evidence="5" id="KW-0597">Phosphoprotein</keyword>
<dbReference type="InterPro" id="IPR005844">
    <property type="entry name" value="A-D-PHexomutase_a/b/a-I"/>
</dbReference>
<gene>
    <name evidence="14" type="ORF">ucyna2_00866</name>
</gene>
<dbReference type="EMBL" id="JPSP01000009">
    <property type="protein sequence ID" value="KFF41342.1"/>
    <property type="molecule type" value="Genomic_DNA"/>
</dbReference>
<feature type="domain" description="Alpha-D-phosphohexomutase C-terminal" evidence="10">
    <location>
        <begin position="419"/>
        <end position="470"/>
    </location>
</feature>
<dbReference type="InterPro" id="IPR005841">
    <property type="entry name" value="Alpha-D-phosphohexomutase_SF"/>
</dbReference>
<proteinExistence type="inferred from homology"/>
<evidence type="ECO:0000256" key="2">
    <source>
        <dbReference type="ARBA" id="ARBA00001946"/>
    </source>
</evidence>
<dbReference type="SUPFAM" id="SSF55957">
    <property type="entry name" value="Phosphoglucomutase, C-terminal domain"/>
    <property type="match status" value="1"/>
</dbReference>
<evidence type="ECO:0000259" key="13">
    <source>
        <dbReference type="Pfam" id="PF02880"/>
    </source>
</evidence>
<evidence type="ECO:0000313" key="15">
    <source>
        <dbReference type="Proteomes" id="UP000028922"/>
    </source>
</evidence>
<comment type="caution">
    <text evidence="14">The sequence shown here is derived from an EMBL/GenBank/DDBJ whole genome shotgun (WGS) entry which is preliminary data.</text>
</comment>
<dbReference type="GO" id="GO:0000287">
    <property type="term" value="F:magnesium ion binding"/>
    <property type="evidence" value="ECO:0007669"/>
    <property type="project" value="InterPro"/>
</dbReference>
<comment type="catalytic activity">
    <reaction evidence="1">
        <text>alpha-D-glucose 1-phosphate = alpha-D-glucose 6-phosphate</text>
        <dbReference type="Rhea" id="RHEA:23536"/>
        <dbReference type="ChEBI" id="CHEBI:58225"/>
        <dbReference type="ChEBI" id="CHEBI:58601"/>
        <dbReference type="EC" id="5.4.2.2"/>
    </reaction>
</comment>
<dbReference type="InterPro" id="IPR016066">
    <property type="entry name" value="A-D-PHexomutase_CS"/>
</dbReference>
<dbReference type="PROSITE" id="PS00710">
    <property type="entry name" value="PGM_PMM"/>
    <property type="match status" value="1"/>
</dbReference>
<evidence type="ECO:0000259" key="12">
    <source>
        <dbReference type="Pfam" id="PF02879"/>
    </source>
</evidence>
<keyword evidence="8" id="KW-0413">Isomerase</keyword>
<evidence type="ECO:0000256" key="3">
    <source>
        <dbReference type="ARBA" id="ARBA00010231"/>
    </source>
</evidence>
<dbReference type="InterPro" id="IPR005846">
    <property type="entry name" value="A-D-PHexomutase_a/b/a-III"/>
</dbReference>
<evidence type="ECO:0000256" key="1">
    <source>
        <dbReference type="ARBA" id="ARBA00000443"/>
    </source>
</evidence>
<accession>A0A086CGM8</accession>
<comment type="cofactor">
    <cofactor evidence="2">
        <name>Mg(2+)</name>
        <dbReference type="ChEBI" id="CHEBI:18420"/>
    </cofactor>
</comment>
<dbReference type="InterPro" id="IPR045244">
    <property type="entry name" value="PGM"/>
</dbReference>
<evidence type="ECO:0000256" key="9">
    <source>
        <dbReference type="RuleBase" id="RU004326"/>
    </source>
</evidence>
<evidence type="ECO:0000256" key="7">
    <source>
        <dbReference type="ARBA" id="ARBA00022842"/>
    </source>
</evidence>
<dbReference type="Pfam" id="PF02879">
    <property type="entry name" value="PGM_PMM_II"/>
    <property type="match status" value="1"/>
</dbReference>
<dbReference type="eggNOG" id="COG1109">
    <property type="taxonomic scope" value="Bacteria"/>
</dbReference>
<dbReference type="PANTHER" id="PTHR22573">
    <property type="entry name" value="PHOSPHOHEXOMUTASE FAMILY MEMBER"/>
    <property type="match status" value="1"/>
</dbReference>
<dbReference type="PRINTS" id="PR00509">
    <property type="entry name" value="PGMPMM"/>
</dbReference>